<sequence>MPPRSKKSEKPRRSPVQRNLATDGADTATAAGANNGGGSRAVFRDESEDRRLHALGTSTPTHGREDDVTLLRERGHDHISKDAHDTVQSMGSGVIERDTKDAALRVAAIPVDTSQRPAWGFGPLKAVLGTISAVYTDHQKATAVGSKIADLLSRVEAPEARFAAIPGNVVEQRPRSELIRKFGDIEGQLRSLSQKSILQRLADHVQDEEEVSGLTEDTQEIIFDYQMAQQMAMYKQACKLISPADASVLNNFRCAQGAEYCHGDRRTCLKGTRTAVLDEIELWTRDFDKPPIYWLNGLAGTGKGTIAQTIAGRVFADGQLGASFFCSQDFQDRRSLHLIFPTLAVQLARRYPEYRSIFVPLVQSNPELVNGSLYTQIISLIVRPLKESGISTVIVIDALDECKVDSVLAAVILAADPLSPSTIATLLGFGAKDVLLRLSSVHPLLIPQDNVDSPTRPFHKSFPNFIVDPTRCIDQRFHISPRNHHMELLVGCLNLMNQTLEKNMCKLPDATPNSKVPDLRQRIKRYIGSALQYACKSWHKHLVDEHMARTPNITSALHQLLENKFVFWLEVLSVLGAAREAIDALNLVTRWLEVSATRELANDCSRFATKFMGIIDESAPHIYHSALPVSPQTSMVRKLYERHAHPLTRIVHGLPVSWDPGAVTMEYSSESAAWSPCGRFIAISNDDYRTDIVDATTLKRLATFESGKTRKLVFSPDARLLVCFHSHSAAFTSWDVRTGTQVSTMSVEDLWGIGAYCLSMTYSPCGMIFGALFRIRLPDDFTICTYNVHSGTHIYTHPVKGKVIGNIWTHGERLRFATVNSGSITVWEVGFASRNTPTEIESLPLPDNLPHDSHPHSFHPTLCRLAITHSNSGGVLVWDARHSKILLDEKCNWGCYGFSFSPDGRFFMHEERWQIYLWKESPTGYILHRKLSCEIEVPELFISPNGESILVCDEMLAAVTEFKDKTITVLDLESGDPLSIIDTGTEIYGQRMTGSTVVAVGHELMKIEHSRSYLLTETLLSFHHENIITWNLPTGNRVLNPKANVIRTAKFSCPGMFSYSLALRFASISLDLHRIAITVGPMFGYPPACTYRTASWIRFTSDGRQVCYITDRGEANGLAVAEDRKSGVIELEHLKPTRQPPNMPPQSSSRGYQVVDNRWILDFSGKRLLWLPPHWQSLGANRTWSGRFLALLHGTLPEAVILELEE</sequence>
<reference evidence="1" key="2">
    <citation type="journal article" date="2020" name="Nat. Commun.">
        <title>Large-scale genome sequencing of mycorrhizal fungi provides insights into the early evolution of symbiotic traits.</title>
        <authorList>
            <person name="Miyauchi S."/>
            <person name="Kiss E."/>
            <person name="Kuo A."/>
            <person name="Drula E."/>
            <person name="Kohler A."/>
            <person name="Sanchez-Garcia M."/>
            <person name="Morin E."/>
            <person name="Andreopoulos B."/>
            <person name="Barry K.W."/>
            <person name="Bonito G."/>
            <person name="Buee M."/>
            <person name="Carver A."/>
            <person name="Chen C."/>
            <person name="Cichocki N."/>
            <person name="Clum A."/>
            <person name="Culley D."/>
            <person name="Crous P.W."/>
            <person name="Fauchery L."/>
            <person name="Girlanda M."/>
            <person name="Hayes R.D."/>
            <person name="Keri Z."/>
            <person name="LaButti K."/>
            <person name="Lipzen A."/>
            <person name="Lombard V."/>
            <person name="Magnuson J."/>
            <person name="Maillard F."/>
            <person name="Murat C."/>
            <person name="Nolan M."/>
            <person name="Ohm R.A."/>
            <person name="Pangilinan J."/>
            <person name="Pereira M.F."/>
            <person name="Perotto S."/>
            <person name="Peter M."/>
            <person name="Pfister S."/>
            <person name="Riley R."/>
            <person name="Sitrit Y."/>
            <person name="Stielow J.B."/>
            <person name="Szollosi G."/>
            <person name="Zifcakova L."/>
            <person name="Stursova M."/>
            <person name="Spatafora J.W."/>
            <person name="Tedersoo L."/>
            <person name="Vaario L.M."/>
            <person name="Yamada A."/>
            <person name="Yan M."/>
            <person name="Wang P."/>
            <person name="Xu J."/>
            <person name="Bruns T."/>
            <person name="Baldrian P."/>
            <person name="Vilgalys R."/>
            <person name="Dunand C."/>
            <person name="Henrissat B."/>
            <person name="Grigoriev I.V."/>
            <person name="Hibbett D."/>
            <person name="Nagy L.G."/>
            <person name="Martin F.M."/>
        </authorList>
    </citation>
    <scope>NUCLEOTIDE SEQUENCE</scope>
    <source>
        <strain evidence="1">P2</strain>
    </source>
</reference>
<dbReference type="Proteomes" id="UP000886501">
    <property type="component" value="Unassembled WGS sequence"/>
</dbReference>
<proteinExistence type="predicted"/>
<reference evidence="1" key="1">
    <citation type="submission" date="2019-10" db="EMBL/GenBank/DDBJ databases">
        <authorList>
            <consortium name="DOE Joint Genome Institute"/>
            <person name="Kuo A."/>
            <person name="Miyauchi S."/>
            <person name="Kiss E."/>
            <person name="Drula E."/>
            <person name="Kohler A."/>
            <person name="Sanchez-Garcia M."/>
            <person name="Andreopoulos B."/>
            <person name="Barry K.W."/>
            <person name="Bonito G."/>
            <person name="Buee M."/>
            <person name="Carver A."/>
            <person name="Chen C."/>
            <person name="Cichocki N."/>
            <person name="Clum A."/>
            <person name="Culley D."/>
            <person name="Crous P.W."/>
            <person name="Fauchery L."/>
            <person name="Girlanda M."/>
            <person name="Hayes R."/>
            <person name="Keri Z."/>
            <person name="Labutti K."/>
            <person name="Lipzen A."/>
            <person name="Lombard V."/>
            <person name="Magnuson J."/>
            <person name="Maillard F."/>
            <person name="Morin E."/>
            <person name="Murat C."/>
            <person name="Nolan M."/>
            <person name="Ohm R."/>
            <person name="Pangilinan J."/>
            <person name="Pereira M."/>
            <person name="Perotto S."/>
            <person name="Peter M."/>
            <person name="Riley R."/>
            <person name="Sitrit Y."/>
            <person name="Stielow B."/>
            <person name="Szollosi G."/>
            <person name="Zifcakova L."/>
            <person name="Stursova M."/>
            <person name="Spatafora J.W."/>
            <person name="Tedersoo L."/>
            <person name="Vaario L.-M."/>
            <person name="Yamada A."/>
            <person name="Yan M."/>
            <person name="Wang P."/>
            <person name="Xu J."/>
            <person name="Bruns T."/>
            <person name="Baldrian P."/>
            <person name="Vilgalys R."/>
            <person name="Henrissat B."/>
            <person name="Grigoriev I.V."/>
            <person name="Hibbett D."/>
            <person name="Nagy L.G."/>
            <person name="Martin F.M."/>
        </authorList>
    </citation>
    <scope>NUCLEOTIDE SEQUENCE</scope>
    <source>
        <strain evidence="1">P2</strain>
    </source>
</reference>
<comment type="caution">
    <text evidence="1">The sequence shown here is derived from an EMBL/GenBank/DDBJ whole genome shotgun (WGS) entry which is preliminary data.</text>
</comment>
<evidence type="ECO:0000313" key="1">
    <source>
        <dbReference type="EMBL" id="KAF9646346.1"/>
    </source>
</evidence>
<accession>A0ACB6Z9N8</accession>
<organism evidence="1 2">
    <name type="scientific">Thelephora ganbajun</name>
    <name type="common">Ganba fungus</name>
    <dbReference type="NCBI Taxonomy" id="370292"/>
    <lineage>
        <taxon>Eukaryota</taxon>
        <taxon>Fungi</taxon>
        <taxon>Dikarya</taxon>
        <taxon>Basidiomycota</taxon>
        <taxon>Agaricomycotina</taxon>
        <taxon>Agaricomycetes</taxon>
        <taxon>Thelephorales</taxon>
        <taxon>Thelephoraceae</taxon>
        <taxon>Thelephora</taxon>
    </lineage>
</organism>
<gene>
    <name evidence="1" type="ORF">BDM02DRAFT_3262329</name>
</gene>
<name>A0ACB6Z9N8_THEGA</name>
<dbReference type="EMBL" id="MU118060">
    <property type="protein sequence ID" value="KAF9646346.1"/>
    <property type="molecule type" value="Genomic_DNA"/>
</dbReference>
<protein>
    <submittedName>
        <fullName evidence="1">Uncharacterized protein</fullName>
    </submittedName>
</protein>
<keyword evidence="2" id="KW-1185">Reference proteome</keyword>
<evidence type="ECO:0000313" key="2">
    <source>
        <dbReference type="Proteomes" id="UP000886501"/>
    </source>
</evidence>